<proteinExistence type="predicted"/>
<evidence type="ECO:0000259" key="23">
    <source>
        <dbReference type="Pfam" id="PF04389"/>
    </source>
</evidence>
<evidence type="ECO:0000256" key="9">
    <source>
        <dbReference type="ARBA" id="ARBA00022723"/>
    </source>
</evidence>
<organism evidence="24 25">
    <name type="scientific">Corallococcus praedator</name>
    <dbReference type="NCBI Taxonomy" id="2316724"/>
    <lineage>
        <taxon>Bacteria</taxon>
        <taxon>Pseudomonadati</taxon>
        <taxon>Myxococcota</taxon>
        <taxon>Myxococcia</taxon>
        <taxon>Myxococcales</taxon>
        <taxon>Cystobacterineae</taxon>
        <taxon>Myxococcaceae</taxon>
        <taxon>Corallococcus</taxon>
    </lineage>
</organism>
<evidence type="ECO:0000256" key="14">
    <source>
        <dbReference type="ARBA" id="ARBA00023034"/>
    </source>
</evidence>
<evidence type="ECO:0000256" key="4">
    <source>
        <dbReference type="ARBA" id="ARBA00004613"/>
    </source>
</evidence>
<accession>A0ABX9QBS5</accession>
<evidence type="ECO:0000256" key="15">
    <source>
        <dbReference type="ARBA" id="ARBA00023049"/>
    </source>
</evidence>
<evidence type="ECO:0000256" key="17">
    <source>
        <dbReference type="ARBA" id="ARBA00023180"/>
    </source>
</evidence>
<evidence type="ECO:0000256" key="7">
    <source>
        <dbReference type="ARBA" id="ARBA00022645"/>
    </source>
</evidence>
<keyword evidence="9" id="KW-0479">Metal-binding</keyword>
<name>A0ABX9QBS5_9BACT</name>
<evidence type="ECO:0000256" key="5">
    <source>
        <dbReference type="ARBA" id="ARBA00014116"/>
    </source>
</evidence>
<keyword evidence="16" id="KW-0865">Zymogen</keyword>
<feature type="compositionally biased region" description="Low complexity" evidence="21">
    <location>
        <begin position="25"/>
        <end position="52"/>
    </location>
</feature>
<gene>
    <name evidence="24" type="ORF">D7Y13_30770</name>
</gene>
<keyword evidence="11" id="KW-0378">Hydrolase</keyword>
<dbReference type="PANTHER" id="PTHR12053">
    <property type="entry name" value="PROTEASE FAMILY M28 PLASMA GLUTAMATE CARBOXYPEPTIDASE-RELATED"/>
    <property type="match status" value="1"/>
</dbReference>
<evidence type="ECO:0000256" key="21">
    <source>
        <dbReference type="SAM" id="MobiDB-lite"/>
    </source>
</evidence>
<keyword evidence="12" id="KW-0256">Endoplasmic reticulum</keyword>
<keyword evidence="6" id="KW-0964">Secreted</keyword>
<feature type="chain" id="PRO_5045934675" description="Carboxypeptidase Q" evidence="22">
    <location>
        <begin position="24"/>
        <end position="507"/>
    </location>
</feature>
<dbReference type="Gene3D" id="3.40.630.10">
    <property type="entry name" value="Zn peptidases"/>
    <property type="match status" value="1"/>
</dbReference>
<comment type="caution">
    <text evidence="24">The sequence shown here is derived from an EMBL/GenBank/DDBJ whole genome shotgun (WGS) entry which is preliminary data.</text>
</comment>
<dbReference type="SUPFAM" id="SSF53187">
    <property type="entry name" value="Zn-dependent exopeptidases"/>
    <property type="match status" value="1"/>
</dbReference>
<dbReference type="Pfam" id="PF04389">
    <property type="entry name" value="Peptidase_M28"/>
    <property type="match status" value="1"/>
</dbReference>
<dbReference type="Gene3D" id="3.50.30.30">
    <property type="match status" value="1"/>
</dbReference>
<feature type="region of interest" description="Disordered" evidence="21">
    <location>
        <begin position="25"/>
        <end position="57"/>
    </location>
</feature>
<keyword evidence="25" id="KW-1185">Reference proteome</keyword>
<keyword evidence="15" id="KW-0482">Metalloprotease</keyword>
<keyword evidence="8" id="KW-0645">Protease</keyword>
<evidence type="ECO:0000256" key="10">
    <source>
        <dbReference type="ARBA" id="ARBA00022729"/>
    </source>
</evidence>
<evidence type="ECO:0000256" key="20">
    <source>
        <dbReference type="ARBA" id="ARBA00033328"/>
    </source>
</evidence>
<evidence type="ECO:0000256" key="12">
    <source>
        <dbReference type="ARBA" id="ARBA00022824"/>
    </source>
</evidence>
<evidence type="ECO:0000256" key="19">
    <source>
        <dbReference type="ARBA" id="ARBA00025833"/>
    </source>
</evidence>
<reference evidence="24 25" key="1">
    <citation type="submission" date="2018-09" db="EMBL/GenBank/DDBJ databases">
        <authorList>
            <person name="Livingstone P.G."/>
            <person name="Whitworth D.E."/>
        </authorList>
    </citation>
    <scope>NUCLEOTIDE SEQUENCE [LARGE SCALE GENOMIC DNA]</scope>
    <source>
        <strain evidence="24 25">CA031B</strain>
    </source>
</reference>
<evidence type="ECO:0000256" key="16">
    <source>
        <dbReference type="ARBA" id="ARBA00023145"/>
    </source>
</evidence>
<keyword evidence="10 22" id="KW-0732">Signal</keyword>
<evidence type="ECO:0000313" key="24">
    <source>
        <dbReference type="EMBL" id="RKH96757.1"/>
    </source>
</evidence>
<feature type="domain" description="Peptidase M28" evidence="23">
    <location>
        <begin position="291"/>
        <end position="477"/>
    </location>
</feature>
<keyword evidence="17" id="KW-0325">Glycoprotein</keyword>
<sequence length="507" mass="52644">MSTSGFVLPVSLALRLLTSAAPASQSPAAAPHAPQVPGVSSPAPAKPSASPAIAGGKGLSAARQATAGRLMEPALKEGHAYARLAELTDGVGPRLSGSESAEAAVQWALRSFKADGVKAWKEPVKVPRWVRGEEHGEIVASERTRGLPLSLLALGGSAPTPPEGLTAEVVEVGSLEELTALGERARGKIVFFNHAMAEAADYGRFAGLRSRGPAAAAKQGAVAALVRSLSTASLRTPHTGATRFDEGDTRLPAAAVSVEDAHTLHRMLQGGAVKVRLVLGCSELPEADSSNVVAEIRGREKPDEVVLLGAHLDSWDVGTGAHDDGAGVVMVMEAARLIAKLPQAPRRTVRVVLFMNEENGLRGGRAYAQAHAKELPKHVAALEMDSGGGRPLGVSLHAGPGGEDLLRPWLAPLEGVDAATFMVGHATGADLSPMEPAHVPFVGVRVDSSRYFDVHHSMADTLDKVDPQELARSTAAVTWVAYALAEEPGVLARPTAPEPDAPPPAKK</sequence>
<evidence type="ECO:0000256" key="22">
    <source>
        <dbReference type="SAM" id="SignalP"/>
    </source>
</evidence>
<keyword evidence="13" id="KW-0862">Zinc</keyword>
<comment type="subcellular location">
    <subcellularLocation>
        <location evidence="1">Endoplasmic reticulum</location>
    </subcellularLocation>
    <subcellularLocation>
        <location evidence="3">Golgi apparatus</location>
    </subcellularLocation>
    <subcellularLocation>
        <location evidence="2">Lysosome</location>
    </subcellularLocation>
    <subcellularLocation>
        <location evidence="4">Secreted</location>
    </subcellularLocation>
</comment>
<evidence type="ECO:0000256" key="6">
    <source>
        <dbReference type="ARBA" id="ARBA00022525"/>
    </source>
</evidence>
<dbReference type="InterPro" id="IPR039866">
    <property type="entry name" value="CPQ"/>
</dbReference>
<evidence type="ECO:0000256" key="18">
    <source>
        <dbReference type="ARBA" id="ARBA00023228"/>
    </source>
</evidence>
<evidence type="ECO:0000256" key="2">
    <source>
        <dbReference type="ARBA" id="ARBA00004371"/>
    </source>
</evidence>
<protein>
    <recommendedName>
        <fullName evidence="5">Carboxypeptidase Q</fullName>
    </recommendedName>
    <alternativeName>
        <fullName evidence="20">Plasma glutamate carboxypeptidase</fullName>
    </alternativeName>
</protein>
<dbReference type="Proteomes" id="UP000278907">
    <property type="component" value="Unassembled WGS sequence"/>
</dbReference>
<evidence type="ECO:0000256" key="13">
    <source>
        <dbReference type="ARBA" id="ARBA00022833"/>
    </source>
</evidence>
<dbReference type="PANTHER" id="PTHR12053:SF3">
    <property type="entry name" value="CARBOXYPEPTIDASE Q"/>
    <property type="match status" value="1"/>
</dbReference>
<dbReference type="RefSeq" id="WP_120585597.1">
    <property type="nucleotide sequence ID" value="NZ_RAWI01000320.1"/>
</dbReference>
<dbReference type="InterPro" id="IPR007484">
    <property type="entry name" value="Peptidase_M28"/>
</dbReference>
<evidence type="ECO:0000313" key="25">
    <source>
        <dbReference type="Proteomes" id="UP000278907"/>
    </source>
</evidence>
<evidence type="ECO:0000256" key="11">
    <source>
        <dbReference type="ARBA" id="ARBA00022801"/>
    </source>
</evidence>
<evidence type="ECO:0000256" key="8">
    <source>
        <dbReference type="ARBA" id="ARBA00022670"/>
    </source>
</evidence>
<keyword evidence="7" id="KW-0121">Carboxypeptidase</keyword>
<feature type="signal peptide" evidence="22">
    <location>
        <begin position="1"/>
        <end position="23"/>
    </location>
</feature>
<comment type="subunit">
    <text evidence="19">Homodimer. The monomeric form is inactive while the homodimer is active.</text>
</comment>
<dbReference type="EMBL" id="RAWI01000320">
    <property type="protein sequence ID" value="RKH96757.1"/>
    <property type="molecule type" value="Genomic_DNA"/>
</dbReference>
<evidence type="ECO:0000256" key="1">
    <source>
        <dbReference type="ARBA" id="ARBA00004240"/>
    </source>
</evidence>
<keyword evidence="14" id="KW-0333">Golgi apparatus</keyword>
<evidence type="ECO:0000256" key="3">
    <source>
        <dbReference type="ARBA" id="ARBA00004555"/>
    </source>
</evidence>
<keyword evidence="18" id="KW-0458">Lysosome</keyword>